<keyword evidence="2 3" id="KW-0732">Signal</keyword>
<gene>
    <name evidence="5" type="ORF">H8E19_09050</name>
</gene>
<evidence type="ECO:0000259" key="4">
    <source>
        <dbReference type="Pfam" id="PF13458"/>
    </source>
</evidence>
<comment type="similarity">
    <text evidence="1">Belongs to the leucine-binding protein family.</text>
</comment>
<organism evidence="5 6">
    <name type="scientific">Candidatus Desulfacyla euxinica</name>
    <dbReference type="NCBI Taxonomy" id="2841693"/>
    <lineage>
        <taxon>Bacteria</taxon>
        <taxon>Deltaproteobacteria</taxon>
        <taxon>Candidatus Desulfacyla</taxon>
    </lineage>
</organism>
<dbReference type="Gene3D" id="3.40.50.2300">
    <property type="match status" value="1"/>
</dbReference>
<dbReference type="Pfam" id="PF13458">
    <property type="entry name" value="Peripla_BP_6"/>
    <property type="match status" value="1"/>
</dbReference>
<evidence type="ECO:0000256" key="2">
    <source>
        <dbReference type="ARBA" id="ARBA00022729"/>
    </source>
</evidence>
<dbReference type="InterPro" id="IPR028082">
    <property type="entry name" value="Peripla_BP_I"/>
</dbReference>
<dbReference type="InterPro" id="IPR051010">
    <property type="entry name" value="BCAA_transport"/>
</dbReference>
<evidence type="ECO:0000256" key="3">
    <source>
        <dbReference type="SAM" id="SignalP"/>
    </source>
</evidence>
<proteinExistence type="inferred from homology"/>
<name>A0A8J6MZN6_9DELT</name>
<dbReference type="Proteomes" id="UP000650524">
    <property type="component" value="Unassembled WGS sequence"/>
</dbReference>
<sequence>MKPRGLFAIVVCLFGVFALATQPCLADASKTLKIGGLFCLTGFGSSAETYIAQGAKLSEEWINEKGGLTIKGEKYKVELVMEDMKGTADGAVAAAG</sequence>
<dbReference type="InterPro" id="IPR028081">
    <property type="entry name" value="Leu-bd"/>
</dbReference>
<dbReference type="SUPFAM" id="SSF53822">
    <property type="entry name" value="Periplasmic binding protein-like I"/>
    <property type="match status" value="1"/>
</dbReference>
<dbReference type="AlphaFoldDB" id="A0A8J6MZN6"/>
<reference evidence="5 6" key="1">
    <citation type="submission" date="2020-08" db="EMBL/GenBank/DDBJ databases">
        <title>Bridging the membrane lipid divide: bacteria of the FCB group superphylum have the potential to synthesize archaeal ether lipids.</title>
        <authorList>
            <person name="Villanueva L."/>
            <person name="Von Meijenfeldt F.A.B."/>
            <person name="Westbye A.B."/>
            <person name="Yadav S."/>
            <person name="Hopmans E.C."/>
            <person name="Dutilh B.E."/>
            <person name="Sinninghe Damste J.S."/>
        </authorList>
    </citation>
    <scope>NUCLEOTIDE SEQUENCE [LARGE SCALE GENOMIC DNA]</scope>
    <source>
        <strain evidence="5">NIOZ-UU27</strain>
    </source>
</reference>
<feature type="signal peptide" evidence="3">
    <location>
        <begin position="1"/>
        <end position="20"/>
    </location>
</feature>
<dbReference type="EMBL" id="JACNJD010000216">
    <property type="protein sequence ID" value="MBC8177540.1"/>
    <property type="molecule type" value="Genomic_DNA"/>
</dbReference>
<comment type="caution">
    <text evidence="5">The sequence shown here is derived from an EMBL/GenBank/DDBJ whole genome shotgun (WGS) entry which is preliminary data.</text>
</comment>
<evidence type="ECO:0000256" key="1">
    <source>
        <dbReference type="ARBA" id="ARBA00010062"/>
    </source>
</evidence>
<evidence type="ECO:0000313" key="6">
    <source>
        <dbReference type="Proteomes" id="UP000650524"/>
    </source>
</evidence>
<feature type="domain" description="Leucine-binding protein" evidence="4">
    <location>
        <begin position="31"/>
        <end position="95"/>
    </location>
</feature>
<feature type="chain" id="PRO_5035183442" evidence="3">
    <location>
        <begin position="21"/>
        <end position="96"/>
    </location>
</feature>
<protein>
    <submittedName>
        <fullName evidence="5">ABC transporter substrate-binding protein</fullName>
    </submittedName>
</protein>
<accession>A0A8J6MZN6</accession>
<evidence type="ECO:0000313" key="5">
    <source>
        <dbReference type="EMBL" id="MBC8177540.1"/>
    </source>
</evidence>
<dbReference type="PANTHER" id="PTHR30483:SF6">
    <property type="entry name" value="PERIPLASMIC BINDING PROTEIN OF ABC TRANSPORTER FOR NATURAL AMINO ACIDS"/>
    <property type="match status" value="1"/>
</dbReference>
<dbReference type="PANTHER" id="PTHR30483">
    <property type="entry name" value="LEUCINE-SPECIFIC-BINDING PROTEIN"/>
    <property type="match status" value="1"/>
</dbReference>